<evidence type="ECO:0000256" key="1">
    <source>
        <dbReference type="ARBA" id="ARBA00022737"/>
    </source>
</evidence>
<dbReference type="InterPro" id="IPR054471">
    <property type="entry name" value="GPIID_WHD"/>
</dbReference>
<dbReference type="InterPro" id="IPR029058">
    <property type="entry name" value="AB_hydrolase_fold"/>
</dbReference>
<dbReference type="InterPro" id="IPR056884">
    <property type="entry name" value="NPHP3-like_N"/>
</dbReference>
<evidence type="ECO:0000313" key="5">
    <source>
        <dbReference type="Proteomes" id="UP000193144"/>
    </source>
</evidence>
<gene>
    <name evidence="4" type="ORF">BCR34DRAFT_599956</name>
</gene>
<dbReference type="InterPro" id="IPR002110">
    <property type="entry name" value="Ankyrin_rpt"/>
</dbReference>
<dbReference type="PANTHER" id="PTHR10039">
    <property type="entry name" value="AMELOGENIN"/>
    <property type="match status" value="1"/>
</dbReference>
<dbReference type="Gene3D" id="3.40.50.300">
    <property type="entry name" value="P-loop containing nucleotide triphosphate hydrolases"/>
    <property type="match status" value="1"/>
</dbReference>
<dbReference type="Pfam" id="PF24883">
    <property type="entry name" value="NPHP3_N"/>
    <property type="match status" value="1"/>
</dbReference>
<feature type="domain" description="Nephrocystin 3-like N-terminal" evidence="3">
    <location>
        <begin position="274"/>
        <end position="440"/>
    </location>
</feature>
<dbReference type="Gene3D" id="3.40.50.1820">
    <property type="entry name" value="alpha/beta hydrolase"/>
    <property type="match status" value="1"/>
</dbReference>
<dbReference type="Proteomes" id="UP000193144">
    <property type="component" value="Unassembled WGS sequence"/>
</dbReference>
<dbReference type="STRING" id="1231657.A0A1Y1ZTQ2"/>
<dbReference type="AlphaFoldDB" id="A0A1Y1ZTQ2"/>
<dbReference type="Gene3D" id="1.25.40.20">
    <property type="entry name" value="Ankyrin repeat-containing domain"/>
    <property type="match status" value="2"/>
</dbReference>
<name>A0A1Y1ZTQ2_9PLEO</name>
<evidence type="ECO:0000313" key="4">
    <source>
        <dbReference type="EMBL" id="ORY13427.1"/>
    </source>
</evidence>
<dbReference type="SUPFAM" id="SSF52540">
    <property type="entry name" value="P-loop containing nucleoside triphosphate hydrolases"/>
    <property type="match status" value="1"/>
</dbReference>
<organism evidence="4 5">
    <name type="scientific">Clohesyomyces aquaticus</name>
    <dbReference type="NCBI Taxonomy" id="1231657"/>
    <lineage>
        <taxon>Eukaryota</taxon>
        <taxon>Fungi</taxon>
        <taxon>Dikarya</taxon>
        <taxon>Ascomycota</taxon>
        <taxon>Pezizomycotina</taxon>
        <taxon>Dothideomycetes</taxon>
        <taxon>Pleosporomycetidae</taxon>
        <taxon>Pleosporales</taxon>
        <taxon>Lindgomycetaceae</taxon>
        <taxon>Clohesyomyces</taxon>
    </lineage>
</organism>
<dbReference type="OrthoDB" id="4772757at2759"/>
<dbReference type="Pfam" id="PF22939">
    <property type="entry name" value="WHD_GPIID"/>
    <property type="match status" value="1"/>
</dbReference>
<keyword evidence="5" id="KW-1185">Reference proteome</keyword>
<evidence type="ECO:0000259" key="2">
    <source>
        <dbReference type="Pfam" id="PF22939"/>
    </source>
</evidence>
<feature type="domain" description="GPI inositol-deacylase winged helix" evidence="2">
    <location>
        <begin position="561"/>
        <end position="634"/>
    </location>
</feature>
<sequence length="1061" mass="121410">MRYGYGTSGKGDDAVPARLHQIAKDCKRRPLIFMGHSFGGLVVLKTLTDAKGEDRFAEIYRSTIGLVFFGTPFRGTHRDFGGGEDSLSWLLKEAERANASMYSPNYDIFRPGDYSLLNVVDTFNKHTSGDQRPRIMCFTELQPTDIGRWVRVKGQPAQTRCILLVDEHSGALDETADRGKHARNRHHTNVHTFSRANDTDFEVLRIFLTETMEAGPGIIKERGRILRARVMSDANEIAKERDEILRWLSHLANTGGQNLQIARRNRLLQHHHPNTGEWIWQRQEFKDWQSIEATDTTEGRAGAGKSVLVAQVAEKLRPLIAIYCEYDNRERQTRQKLLCCAIRQAFQHILDEEKPIPDELHTIWMKYKSDTGGLPAEEGSSLLAVLVQRLGKCYFVLDGLDEYQGEAKATRSRFPIDIFEDLHTVTTKCSDSCRMLVASRDDVYNAYKGRIDACGIDVVAQRDDIAKYVRCRIEDPNFKHHKSLRADRAASLRKKIVETLCERANGLFLIPSLQLQIIEEKLNLRGVEVSLKQLPTELSELYKLALNRIHKATIDQEDSGLRILELVLCAARCLRLSELQHALATREGDSDFNEDGWIEKETILERTGGLISIDNDDIVLFMHHTVDECLMKEKVLRQYFPDGYVSLEQKCHTYVSFALFRKPSRDITALQRQYPFLRYAAYWLGHHMTKCIEREQMSIDEAFKFLNDRQDMPLASLQVLSSRILSVPSRERMRLLISQSSTLHLAILWDIKPVVNAEVTKRKARETLDFKHQKPLHYAAGCLSIESTEVLLQRNVDVASIDIEGRTALDLILTRPWRDAQLRISDNKLKYFLIKEVKKYMEEAKSQDLKGMNPQEYAIAKLREKRTPVVAKAQAEDPIEKLRRSKRNDVDSENRACLIIHCLALDILDVGEKITIMLIKQNADVNSVDVEDTTPLQLAALYGREELVRGLLKHIANPWVKGLMRHSALQIAQFRAKLIPGNPPFLHIAKILTEKMQWIQREEDKLSSEADKLNLPGLAQAQLITTRKKEAYEKMLQRSGKQLSVGKLEQFSMPGSWDEAW</sequence>
<dbReference type="InterPro" id="IPR027417">
    <property type="entry name" value="P-loop_NTPase"/>
</dbReference>
<keyword evidence="1" id="KW-0677">Repeat</keyword>
<protein>
    <submittedName>
        <fullName evidence="4">Uncharacterized protein</fullName>
    </submittedName>
</protein>
<dbReference type="SMART" id="SM00248">
    <property type="entry name" value="ANK"/>
    <property type="match status" value="2"/>
</dbReference>
<dbReference type="InterPro" id="IPR036770">
    <property type="entry name" value="Ankyrin_rpt-contain_sf"/>
</dbReference>
<accession>A0A1Y1ZTQ2</accession>
<comment type="caution">
    <text evidence="4">The sequence shown here is derived from an EMBL/GenBank/DDBJ whole genome shotgun (WGS) entry which is preliminary data.</text>
</comment>
<evidence type="ECO:0000259" key="3">
    <source>
        <dbReference type="Pfam" id="PF24883"/>
    </source>
</evidence>
<dbReference type="EMBL" id="MCFA01000042">
    <property type="protein sequence ID" value="ORY13427.1"/>
    <property type="molecule type" value="Genomic_DNA"/>
</dbReference>
<proteinExistence type="predicted"/>
<dbReference type="SUPFAM" id="SSF48403">
    <property type="entry name" value="Ankyrin repeat"/>
    <property type="match status" value="1"/>
</dbReference>
<reference evidence="4 5" key="1">
    <citation type="submission" date="2016-07" db="EMBL/GenBank/DDBJ databases">
        <title>Pervasive Adenine N6-methylation of Active Genes in Fungi.</title>
        <authorList>
            <consortium name="DOE Joint Genome Institute"/>
            <person name="Mondo S.J."/>
            <person name="Dannebaum R.O."/>
            <person name="Kuo R.C."/>
            <person name="Labutti K."/>
            <person name="Haridas S."/>
            <person name="Kuo A."/>
            <person name="Salamov A."/>
            <person name="Ahrendt S.R."/>
            <person name="Lipzen A."/>
            <person name="Sullivan W."/>
            <person name="Andreopoulos W.B."/>
            <person name="Clum A."/>
            <person name="Lindquist E."/>
            <person name="Daum C."/>
            <person name="Ramamoorthy G.K."/>
            <person name="Gryganskyi A."/>
            <person name="Culley D."/>
            <person name="Magnuson J.K."/>
            <person name="James T.Y."/>
            <person name="O'Malley M.A."/>
            <person name="Stajich J.E."/>
            <person name="Spatafora J.W."/>
            <person name="Visel A."/>
            <person name="Grigoriev I.V."/>
        </authorList>
    </citation>
    <scope>NUCLEOTIDE SEQUENCE [LARGE SCALE GENOMIC DNA]</scope>
    <source>
        <strain evidence="4 5">CBS 115471</strain>
    </source>
</reference>
<dbReference type="SUPFAM" id="SSF53474">
    <property type="entry name" value="alpha/beta-Hydrolases"/>
    <property type="match status" value="1"/>
</dbReference>